<evidence type="ECO:0000313" key="3">
    <source>
        <dbReference type="Proteomes" id="UP000324832"/>
    </source>
</evidence>
<evidence type="ECO:0000256" key="1">
    <source>
        <dbReference type="SAM" id="MobiDB-lite"/>
    </source>
</evidence>
<feature type="region of interest" description="Disordered" evidence="1">
    <location>
        <begin position="68"/>
        <end position="161"/>
    </location>
</feature>
<feature type="compositionally biased region" description="Low complexity" evidence="1">
    <location>
        <begin position="106"/>
        <end position="121"/>
    </location>
</feature>
<keyword evidence="3" id="KW-1185">Reference proteome</keyword>
<gene>
    <name evidence="2" type="ORF">LSINAPIS_LOCUS9495</name>
</gene>
<evidence type="ECO:0000313" key="2">
    <source>
        <dbReference type="EMBL" id="VVC98412.1"/>
    </source>
</evidence>
<dbReference type="AlphaFoldDB" id="A0A5E4QNG8"/>
<proteinExistence type="predicted"/>
<organism evidence="2 3">
    <name type="scientific">Leptidea sinapis</name>
    <dbReference type="NCBI Taxonomy" id="189913"/>
    <lineage>
        <taxon>Eukaryota</taxon>
        <taxon>Metazoa</taxon>
        <taxon>Ecdysozoa</taxon>
        <taxon>Arthropoda</taxon>
        <taxon>Hexapoda</taxon>
        <taxon>Insecta</taxon>
        <taxon>Pterygota</taxon>
        <taxon>Neoptera</taxon>
        <taxon>Endopterygota</taxon>
        <taxon>Lepidoptera</taxon>
        <taxon>Glossata</taxon>
        <taxon>Ditrysia</taxon>
        <taxon>Papilionoidea</taxon>
        <taxon>Pieridae</taxon>
        <taxon>Dismorphiinae</taxon>
        <taxon>Leptidea</taxon>
    </lineage>
</organism>
<name>A0A5E4QNG8_9NEOP</name>
<sequence length="214" mass="22223">MRREFSEHKTVEETVVAEASSSEGALIKKVVEDLKGDLARTIGEMMDAKLAGIEDRLLPAPVVRPPLAAAARQGPPKVPAAYPQADSRTKVAARGKKKKTQPAPPTANTALTTPANPAPQARAGIRRIRATEPTKPVETAKPTKGDGLAGPPKAKVSLKPPSTAAVVITLSKDAVAGVATYCWALAAAKQRVSLADIGIKDGPHTEDGPGKPNS</sequence>
<protein>
    <submittedName>
        <fullName evidence="2">Uncharacterized protein</fullName>
    </submittedName>
</protein>
<feature type="compositionally biased region" description="Basic residues" evidence="1">
    <location>
        <begin position="91"/>
        <end position="100"/>
    </location>
</feature>
<dbReference type="EMBL" id="FZQP02003555">
    <property type="protein sequence ID" value="VVC98412.1"/>
    <property type="molecule type" value="Genomic_DNA"/>
</dbReference>
<dbReference type="Proteomes" id="UP000324832">
    <property type="component" value="Unassembled WGS sequence"/>
</dbReference>
<accession>A0A5E4QNG8</accession>
<reference evidence="2 3" key="1">
    <citation type="submission" date="2017-07" db="EMBL/GenBank/DDBJ databases">
        <authorList>
            <person name="Talla V."/>
            <person name="Backstrom N."/>
        </authorList>
    </citation>
    <scope>NUCLEOTIDE SEQUENCE [LARGE SCALE GENOMIC DNA]</scope>
</reference>